<dbReference type="EMBL" id="WIXP02000008">
    <property type="protein sequence ID" value="KAF6206964.1"/>
    <property type="molecule type" value="Genomic_DNA"/>
</dbReference>
<dbReference type="PANTHER" id="PTHR46127:SF1">
    <property type="entry name" value="CILIA- AND FLAGELLA-ASSOCIATED PROTEIN 65"/>
    <property type="match status" value="1"/>
</dbReference>
<organism evidence="1 2">
    <name type="scientific">Apolygus lucorum</name>
    <name type="common">Small green plant bug</name>
    <name type="synonym">Lygocoris lucorum</name>
    <dbReference type="NCBI Taxonomy" id="248454"/>
    <lineage>
        <taxon>Eukaryota</taxon>
        <taxon>Metazoa</taxon>
        <taxon>Ecdysozoa</taxon>
        <taxon>Arthropoda</taxon>
        <taxon>Hexapoda</taxon>
        <taxon>Insecta</taxon>
        <taxon>Pterygota</taxon>
        <taxon>Neoptera</taxon>
        <taxon>Paraneoptera</taxon>
        <taxon>Hemiptera</taxon>
        <taxon>Heteroptera</taxon>
        <taxon>Panheteroptera</taxon>
        <taxon>Cimicomorpha</taxon>
        <taxon>Miridae</taxon>
        <taxon>Mirini</taxon>
        <taxon>Apolygus</taxon>
    </lineage>
</organism>
<dbReference type="InterPro" id="IPR052614">
    <property type="entry name" value="CFAP65"/>
</dbReference>
<keyword evidence="2" id="KW-1185">Reference proteome</keyword>
<dbReference type="PANTHER" id="PTHR46127">
    <property type="entry name" value="CILIA- AND FLAGELLA-ASSOCIATED PROTEIN 65"/>
    <property type="match status" value="1"/>
</dbReference>
<dbReference type="Proteomes" id="UP000466442">
    <property type="component" value="Unassembled WGS sequence"/>
</dbReference>
<evidence type="ECO:0000313" key="1">
    <source>
        <dbReference type="EMBL" id="KAF6206964.1"/>
    </source>
</evidence>
<proteinExistence type="predicted"/>
<dbReference type="OrthoDB" id="6607213at2759"/>
<protein>
    <submittedName>
        <fullName evidence="1">Uncharacterized protein</fullName>
    </submittedName>
</protein>
<comment type="caution">
    <text evidence="1">The sequence shown here is derived from an EMBL/GenBank/DDBJ whole genome shotgun (WGS) entry which is preliminary data.</text>
</comment>
<dbReference type="AlphaFoldDB" id="A0A8S9XEL4"/>
<evidence type="ECO:0000313" key="2">
    <source>
        <dbReference type="Proteomes" id="UP000466442"/>
    </source>
</evidence>
<reference evidence="1" key="1">
    <citation type="journal article" date="2021" name="Mol. Ecol. Resour.">
        <title>Apolygus lucorum genome provides insights into omnivorousness and mesophyll feeding.</title>
        <authorList>
            <person name="Liu Y."/>
            <person name="Liu H."/>
            <person name="Wang H."/>
            <person name="Huang T."/>
            <person name="Liu B."/>
            <person name="Yang B."/>
            <person name="Yin L."/>
            <person name="Li B."/>
            <person name="Zhang Y."/>
            <person name="Zhang S."/>
            <person name="Jiang F."/>
            <person name="Zhang X."/>
            <person name="Ren Y."/>
            <person name="Wang B."/>
            <person name="Wang S."/>
            <person name="Lu Y."/>
            <person name="Wu K."/>
            <person name="Fan W."/>
            <person name="Wang G."/>
        </authorList>
    </citation>
    <scope>NUCLEOTIDE SEQUENCE</scope>
    <source>
        <strain evidence="1">12Hb</strain>
    </source>
</reference>
<sequence>MYNSPEIIWLYNHSQLDCRYWSEWLFVNNKVFRLINDKAVVPAYSSRPLFVLFTPYELRTYVARLALINEAGDESHIQIEGRGTVNHEVGTERMRNQMPAASCFEEHEIGPDLELSTDHICVRPMSTHSFDSYLFFMKNTTTEHVIQFAWQRLVIWSTMKVMVVPKSGEIEPGEIFPVRVHIHTYRFPAVFNFAVECLYFRKCESEQYFEKSRLVTKVATIFDSSFVLEPDKQVDIAYRNPSLSAKAGKRAKNRIITIGGSVRIFNREFMAAMYPDLNSQLKCCPQQKLNVVSSSKFAGGLCANRWFGATEALQRILWDVVQDKNFQKSLQKERGPIRYIDYPDAGPKRRKIPGRQMAMLLSNLLESALMKLFGVEACLFHDTCKTIEGRRDSREKMLRVFNNYYENMLSTEIDTVCLIAPSANLPRRYQSRDNLAYVQRDT</sequence>
<gene>
    <name evidence="1" type="ORF">GE061_018201</name>
</gene>
<name>A0A8S9XEL4_APOLU</name>
<accession>A0A8S9XEL4</accession>